<feature type="transmembrane region" description="Helical" evidence="2">
    <location>
        <begin position="193"/>
        <end position="211"/>
    </location>
</feature>
<feature type="compositionally biased region" description="Polar residues" evidence="1">
    <location>
        <begin position="693"/>
        <end position="707"/>
    </location>
</feature>
<feature type="compositionally biased region" description="Polar residues" evidence="1">
    <location>
        <begin position="516"/>
        <end position="525"/>
    </location>
</feature>
<evidence type="ECO:0000256" key="3">
    <source>
        <dbReference type="SAM" id="SignalP"/>
    </source>
</evidence>
<dbReference type="PROSITE" id="PS51257">
    <property type="entry name" value="PROKAR_LIPOPROTEIN"/>
    <property type="match status" value="1"/>
</dbReference>
<feature type="transmembrane region" description="Helical" evidence="2">
    <location>
        <begin position="377"/>
        <end position="397"/>
    </location>
</feature>
<comment type="caution">
    <text evidence="4">The sequence shown here is derived from an EMBL/GenBank/DDBJ whole genome shotgun (WGS) entry which is preliminary data.</text>
</comment>
<feature type="compositionally biased region" description="Basic and acidic residues" evidence="1">
    <location>
        <begin position="784"/>
        <end position="822"/>
    </location>
</feature>
<accession>A0ABR8T6L2</accession>
<name>A0ABR8T6L2_9BACL</name>
<keyword evidence="2" id="KW-0812">Transmembrane</keyword>
<keyword evidence="2" id="KW-0472">Membrane</keyword>
<feature type="compositionally biased region" description="Basic and acidic residues" evidence="1">
    <location>
        <begin position="505"/>
        <end position="514"/>
    </location>
</feature>
<feature type="region of interest" description="Disordered" evidence="1">
    <location>
        <begin position="567"/>
        <end position="839"/>
    </location>
</feature>
<keyword evidence="5" id="KW-1185">Reference proteome</keyword>
<dbReference type="Proteomes" id="UP000608071">
    <property type="component" value="Unassembled WGS sequence"/>
</dbReference>
<feature type="transmembrane region" description="Helical" evidence="2">
    <location>
        <begin position="333"/>
        <end position="365"/>
    </location>
</feature>
<feature type="transmembrane region" description="Helical" evidence="2">
    <location>
        <begin position="409"/>
        <end position="429"/>
    </location>
</feature>
<evidence type="ECO:0000313" key="4">
    <source>
        <dbReference type="EMBL" id="MBD7971235.1"/>
    </source>
</evidence>
<sequence>MKRWLRYGLLVFIFFVSCTLPIANAADPDKIFSNNISSNLFNTDHEVISDGSPAYYQIDVTSKTEDGDEEENVFSQAFSTVGSWISGDAVKDSIMAQFYEAMNFMVNILFKMNLYMTNAMLTVLDYAFDFDVVNTLIERIEGVMQSLTGISSMSFSSLGLYGKLIGIIGISIGLLFAYQYLFRNAQIEAVGNLVKTFLILVVTLLFFSNYATVLKGANSLTTEASAIIMGAGSGLSEDGTTSGRQSMGNNMWDLFVHRPYLYMQYGTDKESEVGVSRVDELLSTPPGQVRQEYVEKVEVKKLGNGMMTYVQVPERLVFTGLYTVVNGITSLPIFALALLIIVLQFWFLAVAALAPFYLLIAAFPAGGGVFRRYMEELALPLILKLGVSFIALIVFTMSEIVYQEGNTDSIGYIAVAIIEFVILVLIFLIRNRLIRILFAGNQVARQLAIEASQLDRRMNGARYKATRGAAQVAGMMAGGPAGGAAAVAAVDSMENGRDHSSAAALENERLDATDKNAASSTLTDNSFEDIPPLQSESLGDPPPLGASGSGMSASMLAGVMAGSTGDARAEVAATSSMRDRDTGTAPQTVSLNDTKGKTSATGDLASSRSTTSGQFPENVTPLYGNLGVSGNTDYEDATTRPNHYFTGDGSLRNQSESLTGGQGSSDRQDYSGYDASLFSSMPMEDQAIDSRPPHSTVNSGQAPQTVPLSVIPNKEHLHSEQSQGSNQRRQQQENFRTSRGIESLGSGFQNRQTGHLEHPTPIRSGQQENRVQSIPLHSSGTQQERFRTRTSKRVESLGSRGVDRQAENHEESTPIRSGKQENRVQSIPLDPRNRGSDET</sequence>
<keyword evidence="2" id="KW-1133">Transmembrane helix</keyword>
<dbReference type="NCBIfam" id="NF046089">
    <property type="entry name" value="CD3337_EF1877"/>
    <property type="match status" value="1"/>
</dbReference>
<protein>
    <submittedName>
        <fullName evidence="4">Uncharacterized protein</fullName>
    </submittedName>
</protein>
<feature type="compositionally biased region" description="Polar residues" evidence="1">
    <location>
        <begin position="584"/>
        <end position="617"/>
    </location>
</feature>
<proteinExistence type="predicted"/>
<evidence type="ECO:0000256" key="1">
    <source>
        <dbReference type="SAM" id="MobiDB-lite"/>
    </source>
</evidence>
<gene>
    <name evidence="4" type="ORF">H9647_24535</name>
</gene>
<dbReference type="InterPro" id="IPR058112">
    <property type="entry name" value="CD3337_EF1877-like"/>
</dbReference>
<feature type="chain" id="PRO_5046069212" evidence="3">
    <location>
        <begin position="26"/>
        <end position="839"/>
    </location>
</feature>
<dbReference type="RefSeq" id="WP_191804992.1">
    <property type="nucleotide sequence ID" value="NZ_JACSQL010000024.1"/>
</dbReference>
<feature type="signal peptide" evidence="3">
    <location>
        <begin position="1"/>
        <end position="25"/>
    </location>
</feature>
<keyword evidence="3" id="KW-0732">Signal</keyword>
<feature type="compositionally biased region" description="Low complexity" evidence="1">
    <location>
        <begin position="720"/>
        <end position="734"/>
    </location>
</feature>
<evidence type="ECO:0000256" key="2">
    <source>
        <dbReference type="SAM" id="Phobius"/>
    </source>
</evidence>
<dbReference type="EMBL" id="JACSQL010000024">
    <property type="protein sequence ID" value="MBD7971235.1"/>
    <property type="molecule type" value="Genomic_DNA"/>
</dbReference>
<feature type="compositionally biased region" description="Polar residues" evidence="1">
    <location>
        <begin position="763"/>
        <end position="783"/>
    </location>
</feature>
<feature type="region of interest" description="Disordered" evidence="1">
    <location>
        <begin position="505"/>
        <end position="551"/>
    </location>
</feature>
<feature type="transmembrane region" description="Helical" evidence="2">
    <location>
        <begin position="160"/>
        <end position="181"/>
    </location>
</feature>
<reference evidence="4 5" key="1">
    <citation type="submission" date="2020-08" db="EMBL/GenBank/DDBJ databases">
        <title>A Genomic Blueprint of the Chicken Gut Microbiome.</title>
        <authorList>
            <person name="Gilroy R."/>
            <person name="Ravi A."/>
            <person name="Getino M."/>
            <person name="Pursley I."/>
            <person name="Horton D.L."/>
            <person name="Alikhan N.-F."/>
            <person name="Baker D."/>
            <person name="Gharbi K."/>
            <person name="Hall N."/>
            <person name="Watson M."/>
            <person name="Adriaenssens E.M."/>
            <person name="Foster-Nyarko E."/>
            <person name="Jarju S."/>
            <person name="Secka A."/>
            <person name="Antonio M."/>
            <person name="Oren A."/>
            <person name="Chaudhuri R."/>
            <person name="La Ragione R.M."/>
            <person name="Hildebrand F."/>
            <person name="Pallen M.J."/>
        </authorList>
    </citation>
    <scope>NUCLEOTIDE SEQUENCE [LARGE SCALE GENOMIC DNA]</scope>
    <source>
        <strain evidence="4 5">Sa2BVA9</strain>
    </source>
</reference>
<evidence type="ECO:0000313" key="5">
    <source>
        <dbReference type="Proteomes" id="UP000608071"/>
    </source>
</evidence>
<organism evidence="4 5">
    <name type="scientific">Paenibacillus gallinarum</name>
    <dbReference type="NCBI Taxonomy" id="2762232"/>
    <lineage>
        <taxon>Bacteria</taxon>
        <taxon>Bacillati</taxon>
        <taxon>Bacillota</taxon>
        <taxon>Bacilli</taxon>
        <taxon>Bacillales</taxon>
        <taxon>Paenibacillaceae</taxon>
        <taxon>Paenibacillus</taxon>
    </lineage>
</organism>